<organism evidence="2 3">
    <name type="scientific">Thiobacter aerophilum</name>
    <dbReference type="NCBI Taxonomy" id="3121275"/>
    <lineage>
        <taxon>Bacteria</taxon>
        <taxon>Pseudomonadati</taxon>
        <taxon>Pseudomonadota</taxon>
        <taxon>Betaproteobacteria</taxon>
        <taxon>Burkholderiales</taxon>
        <taxon>Thiobacteraceae</taxon>
        <taxon>Thiobacter</taxon>
    </lineage>
</organism>
<dbReference type="Proteomes" id="UP001482231">
    <property type="component" value="Unassembled WGS sequence"/>
</dbReference>
<evidence type="ECO:0000313" key="2">
    <source>
        <dbReference type="EMBL" id="MEO1765937.1"/>
    </source>
</evidence>
<evidence type="ECO:0000259" key="1">
    <source>
        <dbReference type="Pfam" id="PF09722"/>
    </source>
</evidence>
<sequence>MTLHQHDPHRILKLAERLLGSREKAEAWLDHPRVQLAGRTPRQMLSTPDGVLRVEELLTQLDDDLRLGID</sequence>
<accession>A0ABV0EEZ7</accession>
<name>A0ABV0EEZ7_9BURK</name>
<dbReference type="RefSeq" id="WP_347306530.1">
    <property type="nucleotide sequence ID" value="NZ_JBAJEX010000001.1"/>
</dbReference>
<dbReference type="InterPro" id="IPR024467">
    <property type="entry name" value="Xre/MbcA/ParS-like_toxin-bd"/>
</dbReference>
<comment type="caution">
    <text evidence="2">The sequence shown here is derived from an EMBL/GenBank/DDBJ whole genome shotgun (WGS) entry which is preliminary data.</text>
</comment>
<dbReference type="Pfam" id="PF09722">
    <property type="entry name" value="Xre_MbcA_ParS_C"/>
    <property type="match status" value="1"/>
</dbReference>
<gene>
    <name evidence="2" type="ORF">V6E02_01710</name>
</gene>
<protein>
    <submittedName>
        <fullName evidence="2">MbcA/ParS/Xre antitoxin family protein</fullName>
    </submittedName>
</protein>
<dbReference type="EMBL" id="JBAJEX010000001">
    <property type="protein sequence ID" value="MEO1765937.1"/>
    <property type="molecule type" value="Genomic_DNA"/>
</dbReference>
<keyword evidence="3" id="KW-1185">Reference proteome</keyword>
<reference evidence="2 3" key="1">
    <citation type="submission" date="2024-02" db="EMBL/GenBank/DDBJ databases">
        <title>New thermophilic sulfur-oxidizing bacteria from a hot springs of the Uzon caldera (Kamchatka, Russia).</title>
        <authorList>
            <person name="Dukat A.M."/>
            <person name="Elcheninov A.G."/>
            <person name="Frolov E.N."/>
        </authorList>
    </citation>
    <scope>NUCLEOTIDE SEQUENCE [LARGE SCALE GENOMIC DNA]</scope>
    <source>
        <strain evidence="2 3">AK1</strain>
    </source>
</reference>
<proteinExistence type="predicted"/>
<evidence type="ECO:0000313" key="3">
    <source>
        <dbReference type="Proteomes" id="UP001482231"/>
    </source>
</evidence>
<feature type="domain" description="Antitoxin Xre/MbcA/ParS-like toxin-binding" evidence="1">
    <location>
        <begin position="15"/>
        <end position="62"/>
    </location>
</feature>